<evidence type="ECO:0000256" key="1">
    <source>
        <dbReference type="SAM" id="Phobius"/>
    </source>
</evidence>
<dbReference type="Proteomes" id="UP000076983">
    <property type="component" value="Unassembled WGS sequence"/>
</dbReference>
<feature type="transmembrane region" description="Helical" evidence="1">
    <location>
        <begin position="174"/>
        <end position="200"/>
    </location>
</feature>
<dbReference type="AlphaFoldDB" id="A0A168RF69"/>
<feature type="transmembrane region" description="Helical" evidence="1">
    <location>
        <begin position="139"/>
        <end position="162"/>
    </location>
</feature>
<name>A0A168RF69_9BACT</name>
<gene>
    <name evidence="2" type="ORF">MGALLINA_03350</name>
</gene>
<comment type="caution">
    <text evidence="2">The sequence shown here is derived from an EMBL/GenBank/DDBJ whole genome shotgun (WGS) entry which is preliminary data.</text>
</comment>
<protein>
    <recommendedName>
        <fullName evidence="4">Transmembrane protein</fullName>
    </recommendedName>
</protein>
<keyword evidence="1" id="KW-1133">Transmembrane helix</keyword>
<sequence>MKKITFFEFQKSNCYWNRISRIFLLFIFFIFLLFPLLLKFLVNLKVIWETLIIFSLFFIYFVLYWRILFVFRNKIKIFIIGWYLSKPGFFSYLFIKILKLTEETDNYILSIEIECSTENKEINKQKNFFILKIFNFLKFITFLFVISWFVSLFVFITINFIIKINQIWKIKNHFYNSWFIFNFICLFCICSLTFFIFLILNQKDKAKIEQILYILEYDKIFVSGYFLVLKFAKIFFSWDIYYRKILWKEHPNFYLVRRFTKFMW</sequence>
<reference evidence="2 3" key="1">
    <citation type="submission" date="2016-03" db="EMBL/GenBank/DDBJ databases">
        <title>Genome sequence of Mycoplasma gallinarum strain Mgn_IPT.</title>
        <authorList>
            <person name="Yacoub E."/>
            <person name="Sirand-Pugnet P."/>
            <person name="Barre A."/>
            <person name="Maurier F."/>
            <person name="Blanchard A."/>
            <person name="Ben Abdelmoumen B.M."/>
        </authorList>
    </citation>
    <scope>NUCLEOTIDE SEQUENCE [LARGE SCALE GENOMIC DNA]</scope>
    <source>
        <strain evidence="2 3">Mgn_IPT</strain>
    </source>
</reference>
<proteinExistence type="predicted"/>
<dbReference type="EMBL" id="LVLH01000030">
    <property type="protein sequence ID" value="OAB48921.1"/>
    <property type="molecule type" value="Genomic_DNA"/>
</dbReference>
<keyword evidence="1" id="KW-0472">Membrane</keyword>
<keyword evidence="1" id="KW-0812">Transmembrane</keyword>
<keyword evidence="3" id="KW-1185">Reference proteome</keyword>
<feature type="transmembrane region" description="Helical" evidence="1">
    <location>
        <begin position="220"/>
        <end position="241"/>
    </location>
</feature>
<dbReference type="PATRIC" id="fig|29557.3.peg.321"/>
<evidence type="ECO:0008006" key="4">
    <source>
        <dbReference type="Google" id="ProtNLM"/>
    </source>
</evidence>
<feature type="transmembrane region" description="Helical" evidence="1">
    <location>
        <begin position="21"/>
        <end position="40"/>
    </location>
</feature>
<evidence type="ECO:0000313" key="2">
    <source>
        <dbReference type="EMBL" id="OAB48921.1"/>
    </source>
</evidence>
<accession>A0A168RF69</accession>
<feature type="transmembrane region" description="Helical" evidence="1">
    <location>
        <begin position="46"/>
        <end position="65"/>
    </location>
</feature>
<organism evidence="2 3">
    <name type="scientific">Mycoplasmopsis gallinarum</name>
    <dbReference type="NCBI Taxonomy" id="29557"/>
    <lineage>
        <taxon>Bacteria</taxon>
        <taxon>Bacillati</taxon>
        <taxon>Mycoplasmatota</taxon>
        <taxon>Mycoplasmoidales</taxon>
        <taxon>Metamycoplasmataceae</taxon>
        <taxon>Mycoplasmopsis</taxon>
    </lineage>
</organism>
<evidence type="ECO:0000313" key="3">
    <source>
        <dbReference type="Proteomes" id="UP000076983"/>
    </source>
</evidence>